<dbReference type="AlphaFoldDB" id="A0A7V1LJQ4"/>
<dbReference type="Proteomes" id="UP000886005">
    <property type="component" value="Unassembled WGS sequence"/>
</dbReference>
<dbReference type="SUPFAM" id="SSF47226">
    <property type="entry name" value="Histidine-containing phosphotransfer domain, HPT domain"/>
    <property type="match status" value="1"/>
</dbReference>
<dbReference type="InterPro" id="IPR036641">
    <property type="entry name" value="HPT_dom_sf"/>
</dbReference>
<evidence type="ECO:0000259" key="2">
    <source>
        <dbReference type="PROSITE" id="PS50894"/>
    </source>
</evidence>
<accession>A0A7V1LJQ4</accession>
<dbReference type="GO" id="GO:0004672">
    <property type="term" value="F:protein kinase activity"/>
    <property type="evidence" value="ECO:0007669"/>
    <property type="project" value="UniProtKB-ARBA"/>
</dbReference>
<keyword evidence="1" id="KW-0597">Phosphoprotein</keyword>
<dbReference type="GO" id="GO:0051259">
    <property type="term" value="P:protein complex oligomerization"/>
    <property type="evidence" value="ECO:0007669"/>
    <property type="project" value="InterPro"/>
</dbReference>
<evidence type="ECO:0000313" key="3">
    <source>
        <dbReference type="EMBL" id="HED09198.1"/>
    </source>
</evidence>
<protein>
    <submittedName>
        <fullName evidence="3">Hpt domain-containing protein</fullName>
    </submittedName>
</protein>
<dbReference type="Pfam" id="PF01627">
    <property type="entry name" value="Hpt"/>
    <property type="match status" value="1"/>
</dbReference>
<dbReference type="GO" id="GO:0000160">
    <property type="term" value="P:phosphorelay signal transduction system"/>
    <property type="evidence" value="ECO:0007669"/>
    <property type="project" value="InterPro"/>
</dbReference>
<dbReference type="PROSITE" id="PS50894">
    <property type="entry name" value="HPT"/>
    <property type="match status" value="1"/>
</dbReference>
<evidence type="ECO:0000256" key="1">
    <source>
        <dbReference type="PROSITE-ProRule" id="PRU00110"/>
    </source>
</evidence>
<name>A0A7V1LJQ4_CALAY</name>
<feature type="domain" description="HPt" evidence="2">
    <location>
        <begin position="18"/>
        <end position="111"/>
    </location>
</feature>
<dbReference type="SMART" id="SM00073">
    <property type="entry name" value="HPT"/>
    <property type="match status" value="1"/>
</dbReference>
<dbReference type="InterPro" id="IPR008207">
    <property type="entry name" value="Sig_transdc_His_kin_Hpt_dom"/>
</dbReference>
<reference evidence="3" key="1">
    <citation type="journal article" date="2020" name="mSystems">
        <title>Genome- and Community-Level Interaction Insights into Carbon Utilization and Element Cycling Functions of Hydrothermarchaeota in Hydrothermal Sediment.</title>
        <authorList>
            <person name="Zhou Z."/>
            <person name="Liu Y."/>
            <person name="Xu W."/>
            <person name="Pan J."/>
            <person name="Luo Z.H."/>
            <person name="Li M."/>
        </authorList>
    </citation>
    <scope>NUCLEOTIDE SEQUENCE [LARGE SCALE GENOMIC DNA]</scope>
    <source>
        <strain evidence="3">HyVt-456</strain>
    </source>
</reference>
<dbReference type="EMBL" id="DRLD01000023">
    <property type="protein sequence ID" value="HED09198.1"/>
    <property type="molecule type" value="Genomic_DNA"/>
</dbReference>
<sequence length="111" mass="12529">MADKLLDYNDALERLGGDEEFLNELLEELLGQVDENLTQIEKALKSQDYENLKSLAHSLKGASANLNVTRMAAHFKELENRGNEQNIAGADDLLERVKVDRDELAAFLQRN</sequence>
<proteinExistence type="predicted"/>
<gene>
    <name evidence="3" type="ORF">ENJ10_00780</name>
</gene>
<feature type="modified residue" description="Phosphohistidine" evidence="1">
    <location>
        <position position="57"/>
    </location>
</feature>
<comment type="caution">
    <text evidence="3">The sequence shown here is derived from an EMBL/GenBank/DDBJ whole genome shotgun (WGS) entry which is preliminary data.</text>
</comment>
<organism evidence="3">
    <name type="scientific">Caldithrix abyssi</name>
    <dbReference type="NCBI Taxonomy" id="187145"/>
    <lineage>
        <taxon>Bacteria</taxon>
        <taxon>Pseudomonadati</taxon>
        <taxon>Calditrichota</taxon>
        <taxon>Calditrichia</taxon>
        <taxon>Calditrichales</taxon>
        <taxon>Calditrichaceae</taxon>
        <taxon>Caldithrix</taxon>
    </lineage>
</organism>
<dbReference type="Gene3D" id="1.20.120.160">
    <property type="entry name" value="HPT domain"/>
    <property type="match status" value="1"/>
</dbReference>